<dbReference type="Pfam" id="PF01566">
    <property type="entry name" value="Nramp"/>
    <property type="match status" value="1"/>
</dbReference>
<evidence type="ECO:0000313" key="7">
    <source>
        <dbReference type="EMBL" id="WNM25966.1"/>
    </source>
</evidence>
<dbReference type="GO" id="GO:0034755">
    <property type="term" value="P:iron ion transmembrane transport"/>
    <property type="evidence" value="ECO:0007669"/>
    <property type="project" value="TreeGrafter"/>
</dbReference>
<dbReference type="InterPro" id="IPR001046">
    <property type="entry name" value="NRAMP_fam"/>
</dbReference>
<dbReference type="PRINTS" id="PR00447">
    <property type="entry name" value="NATRESASSCMP"/>
</dbReference>
<dbReference type="NCBIfam" id="NF037982">
    <property type="entry name" value="Nramp_1"/>
    <property type="match status" value="1"/>
</dbReference>
<keyword evidence="2" id="KW-0813">Transport</keyword>
<protein>
    <submittedName>
        <fullName evidence="7">Nramp family divalent metal transporter</fullName>
    </submittedName>
</protein>
<accession>A0AA96JBQ3</accession>
<evidence type="ECO:0000256" key="4">
    <source>
        <dbReference type="ARBA" id="ARBA00022989"/>
    </source>
</evidence>
<evidence type="ECO:0000256" key="3">
    <source>
        <dbReference type="ARBA" id="ARBA00022692"/>
    </source>
</evidence>
<dbReference type="EMBL" id="CP134879">
    <property type="protein sequence ID" value="WNM25966.1"/>
    <property type="molecule type" value="Genomic_DNA"/>
</dbReference>
<feature type="transmembrane region" description="Helical" evidence="6">
    <location>
        <begin position="47"/>
        <end position="65"/>
    </location>
</feature>
<sequence length="418" mass="43120">MDVEARARRVASLPRRIGGLLGPAFVAAIAYVDPGNVAANLTAGAEYGYLLMWVLVVSNAMAVFIQYSSAKLGLVTGSSLPELLGRRLGKGSRIAFWVQAEIVAAATDLAEVIGGAIALSLLFDIPLVLGGLIVGIISLGLLRVQSQRGQRPFEFVIMALLSIIAVGFLVGLLFTDTQWGEAAHGLVPRFQGAPTVLLAASMLGATVMPHAIYLHSSLSRDRHGSGHGHSRLKELLHATKWDVALSLAIAGTVNIGMLMLAAGALRGVGGTDSIDGAYHAIERALGPIVAAAFGVGLLASGLASTSVGCYAGSSIMSGLIHRRIPLALRRSITLIPALIILGSGLSPTWALVVSQVVLSVGIPFALVPLVRLISDREVMGMHVAGAGTRTVAWSILGAIVALNAVLLVLTVAGDVGVG</sequence>
<feature type="transmembrane region" description="Helical" evidence="6">
    <location>
        <begin position="324"/>
        <end position="343"/>
    </location>
</feature>
<gene>
    <name evidence="7" type="ORF">RN606_08105</name>
</gene>
<keyword evidence="8" id="KW-1185">Reference proteome</keyword>
<evidence type="ECO:0000256" key="5">
    <source>
        <dbReference type="ARBA" id="ARBA00023136"/>
    </source>
</evidence>
<proteinExistence type="predicted"/>
<feature type="transmembrane region" description="Helical" evidence="6">
    <location>
        <begin position="243"/>
        <end position="265"/>
    </location>
</feature>
<dbReference type="PANTHER" id="PTHR11706">
    <property type="entry name" value="SOLUTE CARRIER PROTEIN FAMILY 11 MEMBER"/>
    <property type="match status" value="1"/>
</dbReference>
<evidence type="ECO:0000313" key="8">
    <source>
        <dbReference type="Proteomes" id="UP001304125"/>
    </source>
</evidence>
<feature type="transmembrane region" description="Helical" evidence="6">
    <location>
        <begin position="125"/>
        <end position="144"/>
    </location>
</feature>
<reference evidence="7 8" key="1">
    <citation type="submission" date="2023-09" db="EMBL/GenBank/DDBJ databases">
        <title>Demequina sp. a novel bacteria isolated from Capsicum annuum.</title>
        <authorList>
            <person name="Humaira Z."/>
            <person name="Lee J."/>
            <person name="Cho D."/>
        </authorList>
    </citation>
    <scope>NUCLEOTIDE SEQUENCE [LARGE SCALE GENOMIC DNA]</scope>
    <source>
        <strain evidence="7 8">OYTSA14</strain>
    </source>
</reference>
<name>A0AA96JBQ3_9MICO</name>
<dbReference type="GO" id="GO:0005886">
    <property type="term" value="C:plasma membrane"/>
    <property type="evidence" value="ECO:0007669"/>
    <property type="project" value="TreeGrafter"/>
</dbReference>
<dbReference type="PANTHER" id="PTHR11706:SF33">
    <property type="entry name" value="NATURAL RESISTANCE-ASSOCIATED MACROPHAGE PROTEIN 2"/>
    <property type="match status" value="1"/>
</dbReference>
<dbReference type="Proteomes" id="UP001304125">
    <property type="component" value="Chromosome"/>
</dbReference>
<dbReference type="GO" id="GO:0005384">
    <property type="term" value="F:manganese ion transmembrane transporter activity"/>
    <property type="evidence" value="ECO:0007669"/>
    <property type="project" value="TreeGrafter"/>
</dbReference>
<feature type="transmembrane region" description="Helical" evidence="6">
    <location>
        <begin position="156"/>
        <end position="175"/>
    </location>
</feature>
<feature type="transmembrane region" description="Helical" evidence="6">
    <location>
        <begin position="94"/>
        <end position="119"/>
    </location>
</feature>
<evidence type="ECO:0000256" key="6">
    <source>
        <dbReference type="SAM" id="Phobius"/>
    </source>
</evidence>
<feature type="transmembrane region" description="Helical" evidence="6">
    <location>
        <begin position="12"/>
        <end position="32"/>
    </location>
</feature>
<organism evidence="7 8">
    <name type="scientific">Demequina capsici</name>
    <dbReference type="NCBI Taxonomy" id="3075620"/>
    <lineage>
        <taxon>Bacteria</taxon>
        <taxon>Bacillati</taxon>
        <taxon>Actinomycetota</taxon>
        <taxon>Actinomycetes</taxon>
        <taxon>Micrococcales</taxon>
        <taxon>Demequinaceae</taxon>
        <taxon>Demequina</taxon>
    </lineage>
</organism>
<feature type="transmembrane region" description="Helical" evidence="6">
    <location>
        <begin position="195"/>
        <end position="214"/>
    </location>
</feature>
<evidence type="ECO:0000256" key="1">
    <source>
        <dbReference type="ARBA" id="ARBA00004141"/>
    </source>
</evidence>
<comment type="subcellular location">
    <subcellularLocation>
        <location evidence="1">Membrane</location>
        <topology evidence="1">Multi-pass membrane protein</topology>
    </subcellularLocation>
</comment>
<feature type="transmembrane region" description="Helical" evidence="6">
    <location>
        <begin position="285"/>
        <end position="312"/>
    </location>
</feature>
<dbReference type="NCBIfam" id="NF001923">
    <property type="entry name" value="PRK00701.1"/>
    <property type="match status" value="1"/>
</dbReference>
<keyword evidence="3 6" id="KW-0812">Transmembrane</keyword>
<feature type="transmembrane region" description="Helical" evidence="6">
    <location>
        <begin position="349"/>
        <end position="370"/>
    </location>
</feature>
<feature type="transmembrane region" description="Helical" evidence="6">
    <location>
        <begin position="391"/>
        <end position="412"/>
    </location>
</feature>
<dbReference type="RefSeq" id="WP_313501702.1">
    <property type="nucleotide sequence ID" value="NZ_CP134879.1"/>
</dbReference>
<evidence type="ECO:0000256" key="2">
    <source>
        <dbReference type="ARBA" id="ARBA00022448"/>
    </source>
</evidence>
<keyword evidence="4 6" id="KW-1133">Transmembrane helix</keyword>
<keyword evidence="5 6" id="KW-0472">Membrane</keyword>
<dbReference type="AlphaFoldDB" id="A0AA96JBQ3"/>
<dbReference type="GO" id="GO:0015086">
    <property type="term" value="F:cadmium ion transmembrane transporter activity"/>
    <property type="evidence" value="ECO:0007669"/>
    <property type="project" value="TreeGrafter"/>
</dbReference>